<dbReference type="STRING" id="102285.A0A0R3TRP3"/>
<dbReference type="Gene3D" id="1.20.80.10">
    <property type="match status" value="1"/>
</dbReference>
<proteinExistence type="predicted"/>
<dbReference type="Gene3D" id="3.10.20.90">
    <property type="entry name" value="Phosphatidylinositol 3-kinase Catalytic Subunit, Chain A, domain 1"/>
    <property type="match status" value="1"/>
</dbReference>
<dbReference type="EMBL" id="UZAE01012956">
    <property type="protein sequence ID" value="VDO07551.1"/>
    <property type="molecule type" value="Genomic_DNA"/>
</dbReference>
<dbReference type="AlphaFoldDB" id="A0A0R3TRP3"/>
<dbReference type="InterPro" id="IPR019748">
    <property type="entry name" value="FERM_central"/>
</dbReference>
<keyword evidence="3" id="KW-1185">Reference proteome</keyword>
<dbReference type="WBParaSite" id="HNAJ_0001026801-mRNA-1">
    <property type="protein sequence ID" value="HNAJ_0001026801-mRNA-1"/>
    <property type="gene ID" value="HNAJ_0001026801"/>
</dbReference>
<dbReference type="Pfam" id="PF09379">
    <property type="entry name" value="FERM_N"/>
    <property type="match status" value="1"/>
</dbReference>
<gene>
    <name evidence="2" type="ORF">HNAJ_LOCUS10263</name>
</gene>
<evidence type="ECO:0000259" key="1">
    <source>
        <dbReference type="PROSITE" id="PS50057"/>
    </source>
</evidence>
<reference evidence="2 3" key="2">
    <citation type="submission" date="2018-11" db="EMBL/GenBank/DDBJ databases">
        <authorList>
            <consortium name="Pathogen Informatics"/>
        </authorList>
    </citation>
    <scope>NUCLEOTIDE SEQUENCE [LARGE SCALE GENOMIC DNA]</scope>
</reference>
<dbReference type="CDD" id="cd14473">
    <property type="entry name" value="FERM_B-lobe"/>
    <property type="match status" value="1"/>
</dbReference>
<dbReference type="InterPro" id="IPR029071">
    <property type="entry name" value="Ubiquitin-like_domsf"/>
</dbReference>
<sequence>MSLQESSESDVVYLNETPRATTLPALQNATEVKFAITSDCGLDPSEKAKVVTNNSAIYQPMPNLGSSRSFDPSQVRFTVEIKLLNDEEEALLIDVNAASFGQWLFDEVIKRMGGLLESAYFGLRYLDKSKQRQWLDLSKTVYKQLKSKFDVIPRSMNFRVKHYPAKPLKELKQEKSRYFLYLQLRRDLHSGRLIGRNNDMHILAAHILQGNQNIPVPNIV</sequence>
<dbReference type="InterPro" id="IPR035963">
    <property type="entry name" value="FERM_2"/>
</dbReference>
<dbReference type="InterPro" id="IPR018979">
    <property type="entry name" value="FERM_N"/>
</dbReference>
<dbReference type="OrthoDB" id="6266673at2759"/>
<dbReference type="GO" id="GO:0005856">
    <property type="term" value="C:cytoskeleton"/>
    <property type="evidence" value="ECO:0007669"/>
    <property type="project" value="TreeGrafter"/>
</dbReference>
<dbReference type="SUPFAM" id="SSF47031">
    <property type="entry name" value="Second domain of FERM"/>
    <property type="match status" value="1"/>
</dbReference>
<evidence type="ECO:0000313" key="2">
    <source>
        <dbReference type="EMBL" id="VDO07551.1"/>
    </source>
</evidence>
<dbReference type="SUPFAM" id="SSF54236">
    <property type="entry name" value="Ubiquitin-like"/>
    <property type="match status" value="1"/>
</dbReference>
<protein>
    <submittedName>
        <fullName evidence="4">FERM domain-containing protein</fullName>
    </submittedName>
</protein>
<dbReference type="PANTHER" id="PTHR23280:SF32">
    <property type="entry name" value="FI22325P1"/>
    <property type="match status" value="1"/>
</dbReference>
<dbReference type="PANTHER" id="PTHR23280">
    <property type="entry name" value="4.1 G PROTEIN"/>
    <property type="match status" value="1"/>
</dbReference>
<dbReference type="GO" id="GO:0031032">
    <property type="term" value="P:actomyosin structure organization"/>
    <property type="evidence" value="ECO:0007669"/>
    <property type="project" value="TreeGrafter"/>
</dbReference>
<organism evidence="4">
    <name type="scientific">Rodentolepis nana</name>
    <name type="common">Dwarf tapeworm</name>
    <name type="synonym">Hymenolepis nana</name>
    <dbReference type="NCBI Taxonomy" id="102285"/>
    <lineage>
        <taxon>Eukaryota</taxon>
        <taxon>Metazoa</taxon>
        <taxon>Spiralia</taxon>
        <taxon>Lophotrochozoa</taxon>
        <taxon>Platyhelminthes</taxon>
        <taxon>Cestoda</taxon>
        <taxon>Eucestoda</taxon>
        <taxon>Cyclophyllidea</taxon>
        <taxon>Hymenolepididae</taxon>
        <taxon>Rodentolepis</taxon>
    </lineage>
</organism>
<accession>A0A0R3TRP3</accession>
<dbReference type="Proteomes" id="UP000278807">
    <property type="component" value="Unassembled WGS sequence"/>
</dbReference>
<feature type="domain" description="FERM" evidence="1">
    <location>
        <begin position="77"/>
        <end position="220"/>
    </location>
</feature>
<dbReference type="PROSITE" id="PS50057">
    <property type="entry name" value="FERM_3"/>
    <property type="match status" value="1"/>
</dbReference>
<name>A0A0R3TRP3_RODNA</name>
<reference evidence="4" key="1">
    <citation type="submission" date="2017-02" db="UniProtKB">
        <authorList>
            <consortium name="WormBaseParasite"/>
        </authorList>
    </citation>
    <scope>IDENTIFICATION</scope>
</reference>
<dbReference type="InterPro" id="IPR000299">
    <property type="entry name" value="FERM_domain"/>
</dbReference>
<evidence type="ECO:0000313" key="3">
    <source>
        <dbReference type="Proteomes" id="UP000278807"/>
    </source>
</evidence>
<evidence type="ECO:0000313" key="4">
    <source>
        <dbReference type="WBParaSite" id="HNAJ_0001026801-mRNA-1"/>
    </source>
</evidence>
<dbReference type="InterPro" id="IPR014352">
    <property type="entry name" value="FERM/acyl-CoA-bd_prot_sf"/>
</dbReference>